<evidence type="ECO:0000259" key="8">
    <source>
        <dbReference type="Pfam" id="PF14693"/>
    </source>
</evidence>
<dbReference type="PANTHER" id="PTHR33284">
    <property type="entry name" value="RIBOSOMAL PROTEIN L25/GLN-TRNA SYNTHETASE, ANTI-CODON-BINDING DOMAIN-CONTAINING PROTEIN"/>
    <property type="match status" value="1"/>
</dbReference>
<dbReference type="SUPFAM" id="SSF50715">
    <property type="entry name" value="Ribosomal protein L25-like"/>
    <property type="match status" value="1"/>
</dbReference>
<evidence type="ECO:0000256" key="2">
    <source>
        <dbReference type="ARBA" id="ARBA00022884"/>
    </source>
</evidence>
<dbReference type="Pfam" id="PF01386">
    <property type="entry name" value="Ribosomal_L25p"/>
    <property type="match status" value="1"/>
</dbReference>
<dbReference type="Pfam" id="PF14693">
    <property type="entry name" value="Ribosomal_TL5_C"/>
    <property type="match status" value="1"/>
</dbReference>
<dbReference type="InterPro" id="IPR001021">
    <property type="entry name" value="Ribosomal_bL25_long"/>
</dbReference>
<proteinExistence type="inferred from homology"/>
<dbReference type="InterPro" id="IPR029751">
    <property type="entry name" value="Ribosomal_L25_dom"/>
</dbReference>
<dbReference type="InterPro" id="IPR020055">
    <property type="entry name" value="Ribosomal_bL25_short"/>
</dbReference>
<feature type="region of interest" description="Disordered" evidence="6">
    <location>
        <begin position="189"/>
        <end position="209"/>
    </location>
</feature>
<dbReference type="InterPro" id="IPR020930">
    <property type="entry name" value="Ribosomal_uL5_bac-type"/>
</dbReference>
<keyword evidence="3 5" id="KW-0689">Ribosomal protein</keyword>
<protein>
    <recommendedName>
        <fullName evidence="5">Large ribosomal subunit protein bL25</fullName>
    </recommendedName>
    <alternativeName>
        <fullName evidence="5">General stress protein CTC</fullName>
    </alternativeName>
</protein>
<dbReference type="Gene3D" id="2.40.240.10">
    <property type="entry name" value="Ribosomal Protein L25, Chain P"/>
    <property type="match status" value="1"/>
</dbReference>
<dbReference type="Gene3D" id="2.170.120.20">
    <property type="entry name" value="Ribosomal protein L25, beta domain"/>
    <property type="match status" value="1"/>
</dbReference>
<reference evidence="10" key="1">
    <citation type="submission" date="2023-07" db="EMBL/GenBank/DDBJ databases">
        <title>Draft genome sequence of Agarivorans aestuarii strain ZMCS4, a CAZymes producing bacteria isolated from the marine brown algae Clodostephus spongiosus.</title>
        <authorList>
            <person name="Lorente B."/>
            <person name="Cabral C."/>
            <person name="Frias J."/>
            <person name="Faria J."/>
            <person name="Toubarro D."/>
        </authorList>
    </citation>
    <scope>NUCLEOTIDE SEQUENCE [LARGE SCALE GENOMIC DNA]</scope>
    <source>
        <strain evidence="10">ZMCS4</strain>
    </source>
</reference>
<dbReference type="NCBIfam" id="NF004130">
    <property type="entry name" value="PRK05618.1-5"/>
    <property type="match status" value="1"/>
</dbReference>
<reference evidence="9 10" key="2">
    <citation type="submission" date="2023-12" db="EMBL/GenBank/DDBJ databases">
        <authorList>
            <consortium name="Cladostephus spongiosus"/>
            <person name="Lorente B."/>
            <person name="Cabral C."/>
            <person name="Frias J."/>
            <person name="Faria J."/>
            <person name="Toubarro D."/>
        </authorList>
    </citation>
    <scope>NUCLEOTIDE SEQUENCE [LARGE SCALE GENOMIC DNA]</scope>
    <source>
        <strain evidence="9 10">ZMCS4</strain>
    </source>
</reference>
<dbReference type="PANTHER" id="PTHR33284:SF1">
    <property type="entry name" value="RIBOSOMAL PROTEIN L25_GLN-TRNA SYNTHETASE, ANTI-CODON-BINDING DOMAIN-CONTAINING PROTEIN"/>
    <property type="match status" value="1"/>
</dbReference>
<dbReference type="HAMAP" id="MF_01336">
    <property type="entry name" value="Ribosomal_bL25"/>
    <property type="match status" value="1"/>
</dbReference>
<comment type="caution">
    <text evidence="9">The sequence shown here is derived from an EMBL/GenBank/DDBJ whole genome shotgun (WGS) entry which is preliminary data.</text>
</comment>
<evidence type="ECO:0000256" key="3">
    <source>
        <dbReference type="ARBA" id="ARBA00022980"/>
    </source>
</evidence>
<dbReference type="Proteomes" id="UP001310248">
    <property type="component" value="Unassembled WGS sequence"/>
</dbReference>
<name>A0ABU7G126_9ALTE</name>
<keyword evidence="10" id="KW-1185">Reference proteome</keyword>
<dbReference type="GO" id="GO:0005840">
    <property type="term" value="C:ribosome"/>
    <property type="evidence" value="ECO:0007669"/>
    <property type="project" value="UniProtKB-KW"/>
</dbReference>
<keyword evidence="1 5" id="KW-0699">rRNA-binding</keyword>
<comment type="similarity">
    <text evidence="5">Belongs to the bacterial ribosomal protein bL25 family. CTC subfamily.</text>
</comment>
<evidence type="ECO:0000256" key="5">
    <source>
        <dbReference type="HAMAP-Rule" id="MF_01334"/>
    </source>
</evidence>
<evidence type="ECO:0000313" key="9">
    <source>
        <dbReference type="EMBL" id="MEE1672649.1"/>
    </source>
</evidence>
<dbReference type="NCBIfam" id="TIGR00731">
    <property type="entry name" value="bL25_bact_ctc"/>
    <property type="match status" value="1"/>
</dbReference>
<dbReference type="CDD" id="cd00495">
    <property type="entry name" value="Ribosomal_L25_TL5_CTC"/>
    <property type="match status" value="1"/>
</dbReference>
<dbReference type="InterPro" id="IPR037121">
    <property type="entry name" value="Ribosomal_bL25_C"/>
</dbReference>
<dbReference type="NCBIfam" id="NF004612">
    <property type="entry name" value="PRK05943.1"/>
    <property type="match status" value="1"/>
</dbReference>
<dbReference type="RefSeq" id="WP_163131343.1">
    <property type="nucleotide sequence ID" value="NZ_JAYDYW010000004.1"/>
</dbReference>
<organism evidence="9 10">
    <name type="scientific">Agarivorans aestuarii</name>
    <dbReference type="NCBI Taxonomy" id="1563703"/>
    <lineage>
        <taxon>Bacteria</taxon>
        <taxon>Pseudomonadati</taxon>
        <taxon>Pseudomonadota</taxon>
        <taxon>Gammaproteobacteria</taxon>
        <taxon>Alteromonadales</taxon>
        <taxon>Alteromonadaceae</taxon>
        <taxon>Agarivorans</taxon>
    </lineage>
</organism>
<dbReference type="HAMAP" id="MF_01334">
    <property type="entry name" value="Ribosomal_bL25_CTC"/>
    <property type="match status" value="1"/>
</dbReference>
<feature type="domain" description="Large ribosomal subunit protein bL25 L25" evidence="7">
    <location>
        <begin position="6"/>
        <end position="93"/>
    </location>
</feature>
<dbReference type="NCBIfam" id="NF004128">
    <property type="entry name" value="PRK05618.1-2"/>
    <property type="match status" value="1"/>
</dbReference>
<feature type="compositionally biased region" description="Acidic residues" evidence="6">
    <location>
        <begin position="196"/>
        <end position="209"/>
    </location>
</feature>
<dbReference type="InterPro" id="IPR020057">
    <property type="entry name" value="Ribosomal_bL25_b-dom"/>
</dbReference>
<dbReference type="EMBL" id="JAYDYW010000004">
    <property type="protein sequence ID" value="MEE1672649.1"/>
    <property type="molecule type" value="Genomic_DNA"/>
</dbReference>
<dbReference type="InterPro" id="IPR011035">
    <property type="entry name" value="Ribosomal_bL25/Gln-tRNA_synth"/>
</dbReference>
<evidence type="ECO:0000256" key="4">
    <source>
        <dbReference type="ARBA" id="ARBA00023274"/>
    </source>
</evidence>
<comment type="subunit">
    <text evidence="5">Part of the 50S ribosomal subunit; part of the 5S rRNA/L5/L18/L25 subcomplex. Contacts the 5S rRNA. Binds to the 5S rRNA independently of L5 and L18.</text>
</comment>
<evidence type="ECO:0000256" key="6">
    <source>
        <dbReference type="SAM" id="MobiDB-lite"/>
    </source>
</evidence>
<keyword evidence="4 5" id="KW-0687">Ribonucleoprotein</keyword>
<dbReference type="InterPro" id="IPR020056">
    <property type="entry name" value="Rbsml_bL25/Gln-tRNA_synth_N"/>
</dbReference>
<keyword evidence="2 5" id="KW-0694">RNA-binding</keyword>
<feature type="domain" description="Large ribosomal subunit protein bL25 beta" evidence="8">
    <location>
        <begin position="102"/>
        <end position="191"/>
    </location>
</feature>
<evidence type="ECO:0000256" key="1">
    <source>
        <dbReference type="ARBA" id="ARBA00022730"/>
    </source>
</evidence>
<gene>
    <name evidence="5" type="primary">rplY</name>
    <name evidence="5" type="synonym">ctc</name>
    <name evidence="9" type="ORF">SNR37_002059</name>
</gene>
<evidence type="ECO:0000259" key="7">
    <source>
        <dbReference type="Pfam" id="PF01386"/>
    </source>
</evidence>
<accession>A0ABU7G126</accession>
<evidence type="ECO:0000313" key="10">
    <source>
        <dbReference type="Proteomes" id="UP001310248"/>
    </source>
</evidence>
<sequence>MSNIKLDAELRTDLGKGASRRLRHEEKVPAIVYGAGQQPVSITLEQRHVMKAQEAEAFYSSIITLSVAGEAVDVLVKDMQRHAYKPRVQHIDFQRVDNTKAIHKAVPLHFLNEESAEAVKNGGKVHHLATEIEVSCLAKDLPEYIEVDVANLELGSSLHISDITLPANVTSVELAKGENHDQAVVSITTPKAVSEEAPESDSEEAATEE</sequence>
<comment type="function">
    <text evidence="5">This is one of the proteins that binds to the 5S RNA in the ribosome where it forms part of the central protuberance.</text>
</comment>